<dbReference type="AlphaFoldDB" id="A0A482WGT0"/>
<feature type="compositionally biased region" description="Polar residues" evidence="2">
    <location>
        <begin position="64"/>
        <end position="82"/>
    </location>
</feature>
<reference evidence="3 4" key="1">
    <citation type="journal article" date="2017" name="Gigascience">
        <title>Genome sequence of the small brown planthopper, Laodelphax striatellus.</title>
        <authorList>
            <person name="Zhu J."/>
            <person name="Jiang F."/>
            <person name="Wang X."/>
            <person name="Yang P."/>
            <person name="Bao Y."/>
            <person name="Zhao W."/>
            <person name="Wang W."/>
            <person name="Lu H."/>
            <person name="Wang Q."/>
            <person name="Cui N."/>
            <person name="Li J."/>
            <person name="Chen X."/>
            <person name="Luo L."/>
            <person name="Yu J."/>
            <person name="Kang L."/>
            <person name="Cui F."/>
        </authorList>
    </citation>
    <scope>NUCLEOTIDE SEQUENCE [LARGE SCALE GENOMIC DNA]</scope>
    <source>
        <strain evidence="3">Lst14</strain>
    </source>
</reference>
<dbReference type="GO" id="GO:0044295">
    <property type="term" value="C:axonal growth cone"/>
    <property type="evidence" value="ECO:0007669"/>
    <property type="project" value="TreeGrafter"/>
</dbReference>
<protein>
    <submittedName>
        <fullName evidence="3">Uncharacterized protein</fullName>
    </submittedName>
</protein>
<accession>A0A482WGT0</accession>
<evidence type="ECO:0000313" key="3">
    <source>
        <dbReference type="EMBL" id="RZF32735.1"/>
    </source>
</evidence>
<dbReference type="InterPro" id="IPR024849">
    <property type="entry name" value="Shootin-1"/>
</dbReference>
<sequence length="407" mass="46639">MKDGVNLAINMNVQTLRNHFSGGAGANNNPPPNPSTSFLRNKNNNAFTLNNNNNSSSSSNITNGVSYDRQQPQQNGATTMSHRTQIPVSKFTRGNSSENLKHPLIEKWQQKFEESERNRKILLTQNQKLSREHADLDRKFNTLQQNLISSTRALKEREDQLEHLRKLSEQVCKEYDQMKNQYDLETSTMQKAIQRASQWYKENRELKRRSTVLIQKVMQFSPENAMQLVDESDGAGSDSASDEIEVMRKTIQELNKDVARLQAELNAARLQEFEAQEQSIDLTSALDEERKARERLESELKELRAMKENMQRVSKLVAAEVGSLRAECSRERQLAAHAQQEAAQARKERTVLAHQSQLLLLDAAADEKLVSVLQEVAHIKATLEEERNRHAQQIRQLQVNNKNFFGY</sequence>
<keyword evidence="1" id="KW-0175">Coiled coil</keyword>
<feature type="coiled-coil region" evidence="1">
    <location>
        <begin position="237"/>
        <end position="348"/>
    </location>
</feature>
<keyword evidence="4" id="KW-1185">Reference proteome</keyword>
<dbReference type="GO" id="GO:0048812">
    <property type="term" value="P:neuron projection morphogenesis"/>
    <property type="evidence" value="ECO:0007669"/>
    <property type="project" value="TreeGrafter"/>
</dbReference>
<dbReference type="SMR" id="A0A482WGT0"/>
<feature type="compositionally biased region" description="Low complexity" evidence="2">
    <location>
        <begin position="41"/>
        <end position="63"/>
    </location>
</feature>
<evidence type="ECO:0000313" key="4">
    <source>
        <dbReference type="Proteomes" id="UP000291343"/>
    </source>
</evidence>
<dbReference type="PANTHER" id="PTHR46606">
    <property type="entry name" value="SHOOTIN-1"/>
    <property type="match status" value="1"/>
</dbReference>
<name>A0A482WGT0_LAOST</name>
<gene>
    <name evidence="3" type="ORF">LSTR_LSTR005928</name>
</gene>
<evidence type="ECO:0000256" key="1">
    <source>
        <dbReference type="SAM" id="Coils"/>
    </source>
</evidence>
<dbReference type="GO" id="GO:0005737">
    <property type="term" value="C:cytoplasm"/>
    <property type="evidence" value="ECO:0007669"/>
    <property type="project" value="TreeGrafter"/>
</dbReference>
<dbReference type="GO" id="GO:2001224">
    <property type="term" value="P:positive regulation of neuron migration"/>
    <property type="evidence" value="ECO:0007669"/>
    <property type="project" value="TreeGrafter"/>
</dbReference>
<feature type="region of interest" description="Disordered" evidence="2">
    <location>
        <begin position="20"/>
        <end position="82"/>
    </location>
</feature>
<dbReference type="OrthoDB" id="6429491at2759"/>
<dbReference type="GO" id="GO:0031252">
    <property type="term" value="C:cell leading edge"/>
    <property type="evidence" value="ECO:0007669"/>
    <property type="project" value="TreeGrafter"/>
</dbReference>
<comment type="caution">
    <text evidence="3">The sequence shown here is derived from an EMBL/GenBank/DDBJ whole genome shotgun (WGS) entry which is preliminary data.</text>
</comment>
<dbReference type="PANTHER" id="PTHR46606:SF5">
    <property type="entry name" value="SHOOTIN-1"/>
    <property type="match status" value="1"/>
</dbReference>
<evidence type="ECO:0000256" key="2">
    <source>
        <dbReference type="SAM" id="MobiDB-lite"/>
    </source>
</evidence>
<feature type="coiled-coil region" evidence="1">
    <location>
        <begin position="105"/>
        <end position="209"/>
    </location>
</feature>
<proteinExistence type="predicted"/>
<dbReference type="InParanoid" id="A0A482WGT0"/>
<organism evidence="3 4">
    <name type="scientific">Laodelphax striatellus</name>
    <name type="common">Small brown planthopper</name>
    <name type="synonym">Delphax striatella</name>
    <dbReference type="NCBI Taxonomy" id="195883"/>
    <lineage>
        <taxon>Eukaryota</taxon>
        <taxon>Metazoa</taxon>
        <taxon>Ecdysozoa</taxon>
        <taxon>Arthropoda</taxon>
        <taxon>Hexapoda</taxon>
        <taxon>Insecta</taxon>
        <taxon>Pterygota</taxon>
        <taxon>Neoptera</taxon>
        <taxon>Paraneoptera</taxon>
        <taxon>Hemiptera</taxon>
        <taxon>Auchenorrhyncha</taxon>
        <taxon>Fulgoroidea</taxon>
        <taxon>Delphacidae</taxon>
        <taxon>Criomorphinae</taxon>
        <taxon>Laodelphax</taxon>
    </lineage>
</organism>
<dbReference type="EMBL" id="QKKF02036096">
    <property type="protein sequence ID" value="RZF32735.1"/>
    <property type="molecule type" value="Genomic_DNA"/>
</dbReference>
<dbReference type="Proteomes" id="UP000291343">
    <property type="component" value="Unassembled WGS sequence"/>
</dbReference>